<evidence type="ECO:0000256" key="1">
    <source>
        <dbReference type="ARBA" id="ARBA00023002"/>
    </source>
</evidence>
<keyword evidence="1" id="KW-0560">Oxidoreductase</keyword>
<reference evidence="4" key="1">
    <citation type="journal article" date="2020" name="Stud. Mycol.">
        <title>101 Dothideomycetes genomes: a test case for predicting lifestyles and emergence of pathogens.</title>
        <authorList>
            <person name="Haridas S."/>
            <person name="Albert R."/>
            <person name="Binder M."/>
            <person name="Bloem J."/>
            <person name="Labutti K."/>
            <person name="Salamov A."/>
            <person name="Andreopoulos B."/>
            <person name="Baker S."/>
            <person name="Barry K."/>
            <person name="Bills G."/>
            <person name="Bluhm B."/>
            <person name="Cannon C."/>
            <person name="Castanera R."/>
            <person name="Culley D."/>
            <person name="Daum C."/>
            <person name="Ezra D."/>
            <person name="Gonzalez J."/>
            <person name="Henrissat B."/>
            <person name="Kuo A."/>
            <person name="Liang C."/>
            <person name="Lipzen A."/>
            <person name="Lutzoni F."/>
            <person name="Magnuson J."/>
            <person name="Mondo S."/>
            <person name="Nolan M."/>
            <person name="Ohm R."/>
            <person name="Pangilinan J."/>
            <person name="Park H.-J."/>
            <person name="Ramirez L."/>
            <person name="Alfaro M."/>
            <person name="Sun H."/>
            <person name="Tritt A."/>
            <person name="Yoshinaga Y."/>
            <person name="Zwiers L.-H."/>
            <person name="Turgeon B."/>
            <person name="Goodwin S."/>
            <person name="Spatafora J."/>
            <person name="Crous P."/>
            <person name="Grigoriev I."/>
        </authorList>
    </citation>
    <scope>NUCLEOTIDE SEQUENCE</scope>
    <source>
        <strain evidence="4">CBS 133067</strain>
    </source>
</reference>
<name>A0A9P4IB01_9PEZI</name>
<dbReference type="SUPFAM" id="SSF51735">
    <property type="entry name" value="NAD(P)-binding Rossmann-fold domains"/>
    <property type="match status" value="1"/>
</dbReference>
<dbReference type="InterPro" id="IPR036291">
    <property type="entry name" value="NAD(P)-bd_dom_sf"/>
</dbReference>
<comment type="similarity">
    <text evidence="2">Belongs to the NAD(P)-dependent epimerase/dehydratase family. Dihydroflavonol-4-reductase subfamily.</text>
</comment>
<evidence type="ECO:0000313" key="4">
    <source>
        <dbReference type="EMBL" id="KAF2095614.1"/>
    </source>
</evidence>
<proteinExistence type="inferred from homology"/>
<dbReference type="OrthoDB" id="2735536at2759"/>
<dbReference type="GO" id="GO:0016616">
    <property type="term" value="F:oxidoreductase activity, acting on the CH-OH group of donors, NAD or NADP as acceptor"/>
    <property type="evidence" value="ECO:0007669"/>
    <property type="project" value="TreeGrafter"/>
</dbReference>
<dbReference type="Gene3D" id="3.40.50.720">
    <property type="entry name" value="NAD(P)-binding Rossmann-like Domain"/>
    <property type="match status" value="1"/>
</dbReference>
<accession>A0A9P4IB01</accession>
<evidence type="ECO:0000256" key="2">
    <source>
        <dbReference type="ARBA" id="ARBA00023445"/>
    </source>
</evidence>
<sequence length="326" mass="35838">MKVLLTGGSGFVAVHCLDKLLTRGQEVVTTVRSAEKGQFLLDMHRGKNLSYTLVDDIAQEGAFDEAIKATQFDAVIHTASPFHYNIQDNKRDLIDTAIIGTTGILKAIKAYAPSVKRVVILSGFAAIVNPGNHPKTYNEDSWNPITMDEALTTTNGHVAYEGSKTFAERAAWEFVEREKPGFTLAVLNPPMVFGPVIQHLKSLDDVNTSNKRFLSMVQGKFRPGDTGPTLWVDVRHLAEAHVLAIEKEEAAGKRFLITCGSASEKEIGDAIKKNFPQISNRVPSELKDNKTTSVDTRRSRDVLGLHYTLLEPCVVDVVKSLLEHGA</sequence>
<keyword evidence="5" id="KW-1185">Reference proteome</keyword>
<dbReference type="Proteomes" id="UP000799772">
    <property type="component" value="Unassembled WGS sequence"/>
</dbReference>
<comment type="caution">
    <text evidence="4">The sequence shown here is derived from an EMBL/GenBank/DDBJ whole genome shotgun (WGS) entry which is preliminary data.</text>
</comment>
<dbReference type="InterPro" id="IPR001509">
    <property type="entry name" value="Epimerase_deHydtase"/>
</dbReference>
<feature type="domain" description="NAD-dependent epimerase/dehydratase" evidence="3">
    <location>
        <begin position="3"/>
        <end position="255"/>
    </location>
</feature>
<protein>
    <submittedName>
        <fullName evidence="4">Dihydroflavonol-4-reductase</fullName>
    </submittedName>
</protein>
<gene>
    <name evidence="4" type="ORF">NA57DRAFT_44605</name>
</gene>
<dbReference type="PANTHER" id="PTHR10366:SF564">
    <property type="entry name" value="STEROL-4-ALPHA-CARBOXYLATE 3-DEHYDROGENASE, DECARBOXYLATING"/>
    <property type="match status" value="1"/>
</dbReference>
<dbReference type="Pfam" id="PF01370">
    <property type="entry name" value="Epimerase"/>
    <property type="match status" value="1"/>
</dbReference>
<dbReference type="CDD" id="cd05227">
    <property type="entry name" value="AR_SDR_e"/>
    <property type="match status" value="1"/>
</dbReference>
<dbReference type="PANTHER" id="PTHR10366">
    <property type="entry name" value="NAD DEPENDENT EPIMERASE/DEHYDRATASE"/>
    <property type="match status" value="1"/>
</dbReference>
<evidence type="ECO:0000259" key="3">
    <source>
        <dbReference type="Pfam" id="PF01370"/>
    </source>
</evidence>
<dbReference type="InterPro" id="IPR050425">
    <property type="entry name" value="NAD(P)_dehydrat-like"/>
</dbReference>
<dbReference type="AlphaFoldDB" id="A0A9P4IB01"/>
<organism evidence="4 5">
    <name type="scientific">Rhizodiscina lignyota</name>
    <dbReference type="NCBI Taxonomy" id="1504668"/>
    <lineage>
        <taxon>Eukaryota</taxon>
        <taxon>Fungi</taxon>
        <taxon>Dikarya</taxon>
        <taxon>Ascomycota</taxon>
        <taxon>Pezizomycotina</taxon>
        <taxon>Dothideomycetes</taxon>
        <taxon>Pleosporomycetidae</taxon>
        <taxon>Aulographales</taxon>
        <taxon>Rhizodiscinaceae</taxon>
        <taxon>Rhizodiscina</taxon>
    </lineage>
</organism>
<dbReference type="FunFam" id="3.40.50.720:FF:000191">
    <property type="entry name" value="Methylglyoxal reductase (NADPH-dependent)"/>
    <property type="match status" value="1"/>
</dbReference>
<evidence type="ECO:0000313" key="5">
    <source>
        <dbReference type="Proteomes" id="UP000799772"/>
    </source>
</evidence>
<dbReference type="EMBL" id="ML978131">
    <property type="protein sequence ID" value="KAF2095614.1"/>
    <property type="molecule type" value="Genomic_DNA"/>
</dbReference>